<protein>
    <submittedName>
        <fullName evidence="1">Ribonuclease H</fullName>
    </submittedName>
</protein>
<feature type="non-terminal residue" evidence="1">
    <location>
        <position position="246"/>
    </location>
</feature>
<sequence>MSDLCWKAERYSFADKIKVKLASWKGALLTIMGRVQLVRAIIHGMLIYSFQVYTWPKALLKQLDRWIRNFIWSGDVTTKKICTIARRNIYICKPYEEGGLNTRSLTQVNESLLLHLCWKFLSSNEQWAVMCHTRFLKWGQPSNAFFKSSNWHGIKKHVTVVKENPWWIIGTGNNVAFWLDNWLSVTLTEMFNIPASAYHLLTATVSEYIADGEWNIPECIMQKDPTFRSLIDKVIIPRQPLEDRLV</sequence>
<comment type="caution">
    <text evidence="1">The sequence shown here is derived from an EMBL/GenBank/DDBJ whole genome shotgun (WGS) entry which is preliminary data.</text>
</comment>
<evidence type="ECO:0000313" key="2">
    <source>
        <dbReference type="Proteomes" id="UP000265520"/>
    </source>
</evidence>
<organism evidence="1 2">
    <name type="scientific">Trifolium medium</name>
    <dbReference type="NCBI Taxonomy" id="97028"/>
    <lineage>
        <taxon>Eukaryota</taxon>
        <taxon>Viridiplantae</taxon>
        <taxon>Streptophyta</taxon>
        <taxon>Embryophyta</taxon>
        <taxon>Tracheophyta</taxon>
        <taxon>Spermatophyta</taxon>
        <taxon>Magnoliopsida</taxon>
        <taxon>eudicotyledons</taxon>
        <taxon>Gunneridae</taxon>
        <taxon>Pentapetalae</taxon>
        <taxon>rosids</taxon>
        <taxon>fabids</taxon>
        <taxon>Fabales</taxon>
        <taxon>Fabaceae</taxon>
        <taxon>Papilionoideae</taxon>
        <taxon>50 kb inversion clade</taxon>
        <taxon>NPAAA clade</taxon>
        <taxon>Hologalegina</taxon>
        <taxon>IRL clade</taxon>
        <taxon>Trifolieae</taxon>
        <taxon>Trifolium</taxon>
    </lineage>
</organism>
<reference evidence="1 2" key="1">
    <citation type="journal article" date="2018" name="Front. Plant Sci.">
        <title>Red Clover (Trifolium pratense) and Zigzag Clover (T. medium) - A Picture of Genomic Similarities and Differences.</title>
        <authorList>
            <person name="Dluhosova J."/>
            <person name="Istvanek J."/>
            <person name="Nedelnik J."/>
            <person name="Repkova J."/>
        </authorList>
    </citation>
    <scope>NUCLEOTIDE SEQUENCE [LARGE SCALE GENOMIC DNA]</scope>
    <source>
        <strain evidence="2">cv. 10/8</strain>
        <tissue evidence="1">Leaf</tissue>
    </source>
</reference>
<accession>A0A392MFU5</accession>
<evidence type="ECO:0000313" key="1">
    <source>
        <dbReference type="EMBL" id="MCH86386.1"/>
    </source>
</evidence>
<name>A0A392MFU5_9FABA</name>
<dbReference type="PANTHER" id="PTHR33116:SF80">
    <property type="entry name" value="REVERSE TRANSCRIPTASE ZINC-BINDING DOMAIN-CONTAINING PROTEIN"/>
    <property type="match status" value="1"/>
</dbReference>
<dbReference type="AlphaFoldDB" id="A0A392MFU5"/>
<dbReference type="EMBL" id="LXQA010010230">
    <property type="protein sequence ID" value="MCH86386.1"/>
    <property type="molecule type" value="Genomic_DNA"/>
</dbReference>
<proteinExistence type="predicted"/>
<keyword evidence="2" id="KW-1185">Reference proteome</keyword>
<dbReference type="Proteomes" id="UP000265520">
    <property type="component" value="Unassembled WGS sequence"/>
</dbReference>
<gene>
    <name evidence="1" type="ORF">A2U01_0007243</name>
</gene>
<dbReference type="PANTHER" id="PTHR33116">
    <property type="entry name" value="REVERSE TRANSCRIPTASE ZINC-BINDING DOMAIN-CONTAINING PROTEIN-RELATED-RELATED"/>
    <property type="match status" value="1"/>
</dbReference>